<feature type="compositionally biased region" description="Acidic residues" evidence="1">
    <location>
        <begin position="365"/>
        <end position="376"/>
    </location>
</feature>
<evidence type="ECO:0000256" key="2">
    <source>
        <dbReference type="SAM" id="SignalP"/>
    </source>
</evidence>
<feature type="signal peptide" evidence="2">
    <location>
        <begin position="1"/>
        <end position="30"/>
    </location>
</feature>
<keyword evidence="2" id="KW-0732">Signal</keyword>
<accession>A0ABX1VEU8</accession>
<dbReference type="Gene3D" id="2.60.120.430">
    <property type="entry name" value="Galactose-binding lectin"/>
    <property type="match status" value="1"/>
</dbReference>
<organism evidence="3 4">
    <name type="scientific">Alienimonas chondri</name>
    <dbReference type="NCBI Taxonomy" id="2681879"/>
    <lineage>
        <taxon>Bacteria</taxon>
        <taxon>Pseudomonadati</taxon>
        <taxon>Planctomycetota</taxon>
        <taxon>Planctomycetia</taxon>
        <taxon>Planctomycetales</taxon>
        <taxon>Planctomycetaceae</taxon>
        <taxon>Alienimonas</taxon>
    </lineage>
</organism>
<name>A0ABX1VEU8_9PLAN</name>
<gene>
    <name evidence="3" type="ORF">LzC2_25070</name>
</gene>
<feature type="region of interest" description="Disordered" evidence="1">
    <location>
        <begin position="365"/>
        <end position="390"/>
    </location>
</feature>
<proteinExistence type="predicted"/>
<dbReference type="RefSeq" id="WP_171187446.1">
    <property type="nucleotide sequence ID" value="NZ_WTPX01000077.1"/>
</dbReference>
<dbReference type="Proteomes" id="UP000609651">
    <property type="component" value="Unassembled WGS sequence"/>
</dbReference>
<comment type="caution">
    <text evidence="3">The sequence shown here is derived from an EMBL/GenBank/DDBJ whole genome shotgun (WGS) entry which is preliminary data.</text>
</comment>
<evidence type="ECO:0000256" key="1">
    <source>
        <dbReference type="SAM" id="MobiDB-lite"/>
    </source>
</evidence>
<evidence type="ECO:0000313" key="3">
    <source>
        <dbReference type="EMBL" id="NNJ26422.1"/>
    </source>
</evidence>
<keyword evidence="4" id="KW-1185">Reference proteome</keyword>
<reference evidence="3 4" key="1">
    <citation type="journal article" date="2020" name="Syst. Appl. Microbiol.">
        <title>Alienimonas chondri sp. nov., a novel planctomycete isolated from the biofilm of the red alga Chondrus crispus.</title>
        <authorList>
            <person name="Vitorino I."/>
            <person name="Albuquerque L."/>
            <person name="Wiegand S."/>
            <person name="Kallscheuer N."/>
            <person name="da Costa M.S."/>
            <person name="Lobo-da-Cunha A."/>
            <person name="Jogler C."/>
            <person name="Lage O.M."/>
        </authorList>
    </citation>
    <scope>NUCLEOTIDE SEQUENCE [LARGE SCALE GENOMIC DNA]</scope>
    <source>
        <strain evidence="3 4">LzC2</strain>
    </source>
</reference>
<dbReference type="EMBL" id="WTPX01000077">
    <property type="protein sequence ID" value="NNJ26422.1"/>
    <property type="molecule type" value="Genomic_DNA"/>
</dbReference>
<evidence type="ECO:0008006" key="5">
    <source>
        <dbReference type="Google" id="ProtNLM"/>
    </source>
</evidence>
<protein>
    <recommendedName>
        <fullName evidence="5">DUF1570 domain-containing protein</fullName>
    </recommendedName>
</protein>
<evidence type="ECO:0000313" key="4">
    <source>
        <dbReference type="Proteomes" id="UP000609651"/>
    </source>
</evidence>
<feature type="chain" id="PRO_5045146333" description="DUF1570 domain-containing protein" evidence="2">
    <location>
        <begin position="31"/>
        <end position="459"/>
    </location>
</feature>
<sequence>MLARLSCTRSAPGLLAAVLALSIGATPAAAQTPRTGDGGNAAAEGAVGKDLNQYRSRSVILTTDLDEEKAEALLIELETMLDLVGKFFGAPLRKPIPLLVWKDTAKWQGVPLPPEAQAKMREGGGITLGQTMGLTNVYTGQTRRTDSMATAYASSKRGTPLHESVHAYCMLTFGATGPVWFGEGLAELGSYFRKGDMSVRVSRGVMQHLQTAERQTLREILDPNAITGDSWENYAWRWALAHVLAYNPNYRDRYRPLGVSLMNDGPLTFESVYGSMAPEITFEYNFFLDVLEQGVRPDLIAWDWKGRYRAIRKGRRATARLQADAGWQPGAIEVKEGTVVGYEADGEWSVGPDKPRPTHVTVLDDDYEPPVEDETAATEPPPPVSADGGEDGRGKLVGAIFDPVEYTLSDEFELGASGEFTAPSAGQLVLRAKDKWGQLGDNEGRMTVKLVGVKDAPED</sequence>